<comment type="caution">
    <text evidence="1">The sequence shown here is derived from an EMBL/GenBank/DDBJ whole genome shotgun (WGS) entry which is preliminary data.</text>
</comment>
<evidence type="ECO:0000313" key="2">
    <source>
        <dbReference type="Proteomes" id="UP000789920"/>
    </source>
</evidence>
<gene>
    <name evidence="1" type="ORF">RPERSI_LOCUS31546</name>
</gene>
<feature type="non-terminal residue" evidence="1">
    <location>
        <position position="1"/>
    </location>
</feature>
<sequence>PRIAHSAILTVDHKIIIYGGISDVNVSQPLAVLDTSLWIWSHPKIISSFERVGKQLTINFENNPNDITIFNITIWAIGESNALSFDDKMSSSNGQITLGKRDTNETYNTVNKDSPNDVMLAVIFIGVAIILIGSATFILYIWCGKRRKHRQKRDIKTKSTAADHISM</sequence>
<name>A0ACA9SI85_9GLOM</name>
<dbReference type="Proteomes" id="UP000789920">
    <property type="component" value="Unassembled WGS sequence"/>
</dbReference>
<proteinExistence type="predicted"/>
<organism evidence="1 2">
    <name type="scientific">Racocetra persica</name>
    <dbReference type="NCBI Taxonomy" id="160502"/>
    <lineage>
        <taxon>Eukaryota</taxon>
        <taxon>Fungi</taxon>
        <taxon>Fungi incertae sedis</taxon>
        <taxon>Mucoromycota</taxon>
        <taxon>Glomeromycotina</taxon>
        <taxon>Glomeromycetes</taxon>
        <taxon>Diversisporales</taxon>
        <taxon>Gigasporaceae</taxon>
        <taxon>Racocetra</taxon>
    </lineage>
</organism>
<feature type="non-terminal residue" evidence="1">
    <location>
        <position position="167"/>
    </location>
</feature>
<keyword evidence="2" id="KW-1185">Reference proteome</keyword>
<protein>
    <submittedName>
        <fullName evidence="1">12961_t:CDS:1</fullName>
    </submittedName>
</protein>
<dbReference type="EMBL" id="CAJVQC010127570">
    <property type="protein sequence ID" value="CAG8840725.1"/>
    <property type="molecule type" value="Genomic_DNA"/>
</dbReference>
<reference evidence="1" key="1">
    <citation type="submission" date="2021-06" db="EMBL/GenBank/DDBJ databases">
        <authorList>
            <person name="Kallberg Y."/>
            <person name="Tangrot J."/>
            <person name="Rosling A."/>
        </authorList>
    </citation>
    <scope>NUCLEOTIDE SEQUENCE</scope>
    <source>
        <strain evidence="1">MA461A</strain>
    </source>
</reference>
<evidence type="ECO:0000313" key="1">
    <source>
        <dbReference type="EMBL" id="CAG8840725.1"/>
    </source>
</evidence>
<accession>A0ACA9SI85</accession>